<evidence type="ECO:0000313" key="6">
    <source>
        <dbReference type="Proteomes" id="UP000033710"/>
    </source>
</evidence>
<protein>
    <submittedName>
        <fullName evidence="5">Uncharacterized protein</fullName>
    </submittedName>
</protein>
<organism evidence="5 6">
    <name type="scientific">Sporothrix schenckii 1099-18</name>
    <dbReference type="NCBI Taxonomy" id="1397361"/>
    <lineage>
        <taxon>Eukaryota</taxon>
        <taxon>Fungi</taxon>
        <taxon>Dikarya</taxon>
        <taxon>Ascomycota</taxon>
        <taxon>Pezizomycotina</taxon>
        <taxon>Sordariomycetes</taxon>
        <taxon>Sordariomycetidae</taxon>
        <taxon>Ophiostomatales</taxon>
        <taxon>Ophiostomataceae</taxon>
        <taxon>Sporothrix</taxon>
    </lineage>
</organism>
<dbReference type="KEGG" id="ssck:SPSK_05933"/>
<dbReference type="Proteomes" id="UP000033710">
    <property type="component" value="Unassembled WGS sequence"/>
</dbReference>
<keyword evidence="2" id="KW-0809">Transit peptide</keyword>
<evidence type="ECO:0000256" key="2">
    <source>
        <dbReference type="ARBA" id="ARBA00022946"/>
    </source>
</evidence>
<dbReference type="VEuPathDB" id="FungiDB:SPSK_05933"/>
<evidence type="ECO:0000256" key="4">
    <source>
        <dbReference type="SAM" id="MobiDB-lite"/>
    </source>
</evidence>
<accession>A0A0F2MMC4</accession>
<feature type="compositionally biased region" description="Low complexity" evidence="4">
    <location>
        <begin position="794"/>
        <end position="811"/>
    </location>
</feature>
<dbReference type="RefSeq" id="XP_016592012.1">
    <property type="nucleotide sequence ID" value="XM_016732641.1"/>
</dbReference>
<evidence type="ECO:0000256" key="3">
    <source>
        <dbReference type="ARBA" id="ARBA00023128"/>
    </source>
</evidence>
<comment type="caution">
    <text evidence="5">The sequence shown here is derived from an EMBL/GenBank/DDBJ whole genome shotgun (WGS) entry which is preliminary data.</text>
</comment>
<dbReference type="GeneID" id="27667918"/>
<dbReference type="OrthoDB" id="185373at2759"/>
<dbReference type="EMBL" id="AXCR01000001">
    <property type="protein sequence ID" value="KJR89336.1"/>
    <property type="molecule type" value="Genomic_DNA"/>
</dbReference>
<feature type="region of interest" description="Disordered" evidence="4">
    <location>
        <begin position="794"/>
        <end position="829"/>
    </location>
</feature>
<dbReference type="GO" id="GO:0005739">
    <property type="term" value="C:mitochondrion"/>
    <property type="evidence" value="ECO:0007669"/>
    <property type="project" value="UniProtKB-SubCell"/>
</dbReference>
<evidence type="ECO:0000256" key="1">
    <source>
        <dbReference type="ARBA" id="ARBA00004173"/>
    </source>
</evidence>
<evidence type="ECO:0000313" key="5">
    <source>
        <dbReference type="EMBL" id="KJR89336.1"/>
    </source>
</evidence>
<dbReference type="Pfam" id="PF12921">
    <property type="entry name" value="ATP13"/>
    <property type="match status" value="1"/>
</dbReference>
<dbReference type="InterPro" id="IPR024319">
    <property type="entry name" value="ATPase_expression_mit"/>
</dbReference>
<feature type="region of interest" description="Disordered" evidence="4">
    <location>
        <begin position="150"/>
        <end position="169"/>
    </location>
</feature>
<gene>
    <name evidence="5" type="ORF">SPSK_05933</name>
</gene>
<sequence length="906" mass="102019">MNTAVWAPLVLRSRIGLLPSPPRGTTSRILKNRLDKTSRRSFANHVSDSEAAWATLVEAGERHGNKAVKGRRSSANRVSDSEAAWAALIQAEERHGNKNVKGGRSSADRGANNEASWPALDHAASSTYAPGSTGEEIMILRNMLLALRKPQTPQPQAGHPSVSATEETEMSESREHAMRLTTSDQRADFVLQTLRAKDTNSLFHWLTNPVVATGPEGRQTYVDEAQISEERQNRAAAIARLPPVVFAEALRMLDPYVVSKNIDALADIAVSPSMAQLTPLGAGVSVFGIRVLYTRLLDTLLSICELRVQLLGDQGHLLLNDFIVLLRAAGAASDMVQAKSVWKAMVPSGFMDMRHGQLYAEFLRARFLTERLYVQHDPMRMRVQAVNRHRHKKVMHASRLYHLERMRIRAERGMMHRFGHNVNAPDHAEHLTRILRSRKPLTKVYYKAILRHHGNDERVQAAAMVGFGRSASMRIIQDLLATKYGVSVKRIRGTNGYRVRGRTNIPTTSTLYPSEVLLDAVVQAYCCNNRVALAMQLVMHISRVYKIKIPDRVWFDLLNWAYALASPQVTQESRIAGISQRNSPAAIKRIWKTMTSEPYSVKPGLEQYNILIKTMLAHDSSILPALQLMRQLKPVYQAQLRKQEEAMQVVAETRMLGHRDRGAAAFRLQRVIAGKWRMWYYFHSWCLRILKNGARAKPGDELLARLIPQVIDEFRPFVHRYTWYPTPTGTVTLREPHNHSKLLSEKIAYKIPASRPSARFQYRDVSQLDEDEPAGRPPPVNHFDTEFFSGSALTTGGAATNTNTSTTNTTTADDGSALQESYSGAPGNEMETYKVRVDLDTIAHDSVVDKLGNALTPEQLRWYDRRFVRDADLRRVVMRQRAFPNSLVDLQGSLGRDRDSLVREFS</sequence>
<reference evidence="5 6" key="2">
    <citation type="journal article" date="2015" name="Eukaryot. Cell">
        <title>Asexual propagation of a virulent clone complex in a human and feline outbreak of sporotrichosis.</title>
        <authorList>
            <person name="Teixeira Mde M."/>
            <person name="Rodrigues A.M."/>
            <person name="Tsui C.K."/>
            <person name="de Almeida L.G."/>
            <person name="Van Diepeningen A.D."/>
            <person name="van den Ende B.G."/>
            <person name="Fernandes G.F."/>
            <person name="Kano R."/>
            <person name="Hamelin R.C."/>
            <person name="Lopes-Bezerra L.M."/>
            <person name="Vasconcelos A.T."/>
            <person name="de Hoog S."/>
            <person name="de Camargo Z.P."/>
            <person name="Felipe M.S."/>
        </authorList>
    </citation>
    <scope>NUCLEOTIDE SEQUENCE [LARGE SCALE GENOMIC DNA]</scope>
    <source>
        <strain evidence="5 6">1099-18</strain>
    </source>
</reference>
<proteinExistence type="predicted"/>
<reference evidence="5 6" key="1">
    <citation type="journal article" date="2014" name="BMC Genomics">
        <title>Comparative genomics of the major fungal agents of human and animal Sporotrichosis: Sporothrix schenckii and Sporothrix brasiliensis.</title>
        <authorList>
            <person name="Teixeira M.M."/>
            <person name="de Almeida L.G."/>
            <person name="Kubitschek-Barreira P."/>
            <person name="Alves F.L."/>
            <person name="Kioshima E.S."/>
            <person name="Abadio A.K."/>
            <person name="Fernandes L."/>
            <person name="Derengowski L.S."/>
            <person name="Ferreira K.S."/>
            <person name="Souza R.C."/>
            <person name="Ruiz J.C."/>
            <person name="de Andrade N.C."/>
            <person name="Paes H.C."/>
            <person name="Nicola A.M."/>
            <person name="Albuquerque P."/>
            <person name="Gerber A.L."/>
            <person name="Martins V.P."/>
            <person name="Peconick L.D."/>
            <person name="Neto A.V."/>
            <person name="Chaucanez C.B."/>
            <person name="Silva P.A."/>
            <person name="Cunha O.L."/>
            <person name="de Oliveira F.F."/>
            <person name="dos Santos T.C."/>
            <person name="Barros A.L."/>
            <person name="Soares M.A."/>
            <person name="de Oliveira L.M."/>
            <person name="Marini M.M."/>
            <person name="Villalobos-Duno H."/>
            <person name="Cunha M.M."/>
            <person name="de Hoog S."/>
            <person name="da Silveira J.F."/>
            <person name="Henrissat B."/>
            <person name="Nino-Vega G.A."/>
            <person name="Cisalpino P.S."/>
            <person name="Mora-Montes H.M."/>
            <person name="Almeida S.R."/>
            <person name="Stajich J.E."/>
            <person name="Lopes-Bezerra L.M."/>
            <person name="Vasconcelos A.T."/>
            <person name="Felipe M.S."/>
        </authorList>
    </citation>
    <scope>NUCLEOTIDE SEQUENCE [LARGE SCALE GENOMIC DNA]</scope>
    <source>
        <strain evidence="5 6">1099-18</strain>
    </source>
</reference>
<feature type="region of interest" description="Disordered" evidence="4">
    <location>
        <begin position="96"/>
        <end position="118"/>
    </location>
</feature>
<name>A0A0F2MMC4_SPOSC</name>
<comment type="subcellular location">
    <subcellularLocation>
        <location evidence="1">Mitochondrion</location>
    </subcellularLocation>
</comment>
<dbReference type="AlphaFoldDB" id="A0A0F2MMC4"/>
<keyword evidence="3" id="KW-0496">Mitochondrion</keyword>